<evidence type="ECO:0000256" key="3">
    <source>
        <dbReference type="ARBA" id="ARBA00022448"/>
    </source>
</evidence>
<evidence type="ECO:0000259" key="10">
    <source>
        <dbReference type="Pfam" id="PF03895"/>
    </source>
</evidence>
<evidence type="ECO:0000256" key="9">
    <source>
        <dbReference type="ARBA" id="ARBA00023237"/>
    </source>
</evidence>
<dbReference type="EMBL" id="VZZJ01000012">
    <property type="protein sequence ID" value="KAB1072644.1"/>
    <property type="molecule type" value="Genomic_DNA"/>
</dbReference>
<keyword evidence="8" id="KW-0472">Membrane</keyword>
<keyword evidence="7" id="KW-0653">Protein transport</keyword>
<keyword evidence="13" id="KW-1185">Reference proteome</keyword>
<accession>A0A6N6MQ01</accession>
<dbReference type="GO" id="GO:0009279">
    <property type="term" value="C:cell outer membrane"/>
    <property type="evidence" value="ECO:0007669"/>
    <property type="project" value="UniProtKB-SubCell"/>
</dbReference>
<dbReference type="SUPFAM" id="SSF101967">
    <property type="entry name" value="Adhesin YadA, collagen-binding domain"/>
    <property type="match status" value="1"/>
</dbReference>
<evidence type="ECO:0000256" key="8">
    <source>
        <dbReference type="ARBA" id="ARBA00023136"/>
    </source>
</evidence>
<keyword evidence="6" id="KW-0732">Signal</keyword>
<dbReference type="InterPro" id="IPR008640">
    <property type="entry name" value="Adhesin_Head_dom"/>
</dbReference>
<dbReference type="Pfam" id="PF03895">
    <property type="entry name" value="YadA_anchor"/>
    <property type="match status" value="1"/>
</dbReference>
<feature type="domain" description="Trimeric autotransporter adhesin YadA-like head" evidence="11">
    <location>
        <begin position="252"/>
        <end position="277"/>
    </location>
</feature>
<keyword evidence="4" id="KW-1134">Transmembrane beta strand</keyword>
<dbReference type="Gene3D" id="3.30.1300.30">
    <property type="entry name" value="GSPII I/J protein-like"/>
    <property type="match status" value="1"/>
</dbReference>
<keyword evidence="5" id="KW-0812">Transmembrane</keyword>
<evidence type="ECO:0000256" key="1">
    <source>
        <dbReference type="ARBA" id="ARBA00004241"/>
    </source>
</evidence>
<evidence type="ECO:0000256" key="4">
    <source>
        <dbReference type="ARBA" id="ARBA00022452"/>
    </source>
</evidence>
<dbReference type="GO" id="GO:0015031">
    <property type="term" value="P:protein transport"/>
    <property type="evidence" value="ECO:0007669"/>
    <property type="project" value="UniProtKB-KW"/>
</dbReference>
<comment type="caution">
    <text evidence="12">The sequence shown here is derived from an EMBL/GenBank/DDBJ whole genome shotgun (WGS) entry which is preliminary data.</text>
</comment>
<comment type="subcellular location">
    <subcellularLocation>
        <location evidence="2">Cell outer membrane</location>
    </subcellularLocation>
    <subcellularLocation>
        <location evidence="1">Cell surface</location>
    </subcellularLocation>
</comment>
<feature type="domain" description="Trimeric autotransporter adhesin YadA-like C-terminal membrane anchor" evidence="10">
    <location>
        <begin position="374"/>
        <end position="432"/>
    </location>
</feature>
<feature type="domain" description="Trimeric autotransporter adhesin YadA-like head" evidence="11">
    <location>
        <begin position="224"/>
        <end position="250"/>
    </location>
</feature>
<dbReference type="GO" id="GO:0009986">
    <property type="term" value="C:cell surface"/>
    <property type="evidence" value="ECO:0007669"/>
    <property type="project" value="UniProtKB-SubCell"/>
</dbReference>
<evidence type="ECO:0000256" key="6">
    <source>
        <dbReference type="ARBA" id="ARBA00022729"/>
    </source>
</evidence>
<sequence>MWNRSLGPVRVRSDAARRLRYAGQTLPAMGVLALLLAAQPAQAQLLRGLLDTTSSNGVLGNGVLGTGVTIGTTAPGSGVLGTGLTLGTTGTGVLGTGVTVGTTGPGDGLLGTGVTVGTTTNSGGVLGTGVTVGTTNPGSGILGTGLVLGTTGTDGRGVPGTPGGGTGVTVTLNPRNDAPIDGGATGSNLDLAARLARLEQRLSVAVPDFPLRGTDTIQAGVPVASGANAVAAGYGASATGNGATALGGRASAAGDGSVAVGHEASAAQANAIAIGSGVRTTRAGQVAIGNAQSTYTMAGLGSATSLAAQSGETRFVTSDASGNLATSAYGPGSIAALDGRVGTLEASVGRLQRDMRGAYQGTAIALALAGAVLPAGKNFAISTSFGTYHGETGFGASGVARVSENLFVSGGVGVGTSGQSNVAGRGGLTYAW</sequence>
<dbReference type="InterPro" id="IPR045584">
    <property type="entry name" value="Pilin-like"/>
</dbReference>
<evidence type="ECO:0000256" key="2">
    <source>
        <dbReference type="ARBA" id="ARBA00004442"/>
    </source>
</evidence>
<proteinExistence type="predicted"/>
<dbReference type="Gene3D" id="2.150.10.10">
    <property type="entry name" value="Serralysin-like metalloprotease, C-terminal"/>
    <property type="match status" value="1"/>
</dbReference>
<dbReference type="Proteomes" id="UP000441523">
    <property type="component" value="Unassembled WGS sequence"/>
</dbReference>
<protein>
    <recommendedName>
        <fullName evidence="14">Trimeric autotransporter adhesin YadA-like C-terminal membrane anchor domain-containing protein</fullName>
    </recommendedName>
</protein>
<evidence type="ECO:0000313" key="12">
    <source>
        <dbReference type="EMBL" id="KAB1072644.1"/>
    </source>
</evidence>
<evidence type="ECO:0008006" key="14">
    <source>
        <dbReference type="Google" id="ProtNLM"/>
    </source>
</evidence>
<evidence type="ECO:0000256" key="7">
    <source>
        <dbReference type="ARBA" id="ARBA00022927"/>
    </source>
</evidence>
<evidence type="ECO:0000259" key="11">
    <source>
        <dbReference type="Pfam" id="PF05658"/>
    </source>
</evidence>
<gene>
    <name evidence="12" type="ORF">F6X51_15275</name>
</gene>
<dbReference type="SUPFAM" id="SSF54523">
    <property type="entry name" value="Pili subunits"/>
    <property type="match status" value="1"/>
</dbReference>
<keyword evidence="3" id="KW-0813">Transport</keyword>
<reference evidence="12 13" key="1">
    <citation type="submission" date="2019-09" db="EMBL/GenBank/DDBJ databases">
        <title>YIM 132548 draft genome.</title>
        <authorList>
            <person name="Jiang L."/>
        </authorList>
    </citation>
    <scope>NUCLEOTIDE SEQUENCE [LARGE SCALE GENOMIC DNA]</scope>
    <source>
        <strain evidence="12 13">YIM 132548</strain>
    </source>
</reference>
<keyword evidence="9" id="KW-0998">Cell outer membrane</keyword>
<evidence type="ECO:0000313" key="13">
    <source>
        <dbReference type="Proteomes" id="UP000441523"/>
    </source>
</evidence>
<dbReference type="AlphaFoldDB" id="A0A6N6MQ01"/>
<name>A0A6N6MQ01_9HYPH</name>
<organism evidence="12 13">
    <name type="scientific">Methylobacterium planeticum</name>
    <dbReference type="NCBI Taxonomy" id="2615211"/>
    <lineage>
        <taxon>Bacteria</taxon>
        <taxon>Pseudomonadati</taxon>
        <taxon>Pseudomonadota</taxon>
        <taxon>Alphaproteobacteria</taxon>
        <taxon>Hyphomicrobiales</taxon>
        <taxon>Methylobacteriaceae</taxon>
        <taxon>Methylobacterium</taxon>
    </lineage>
</organism>
<evidence type="ECO:0000256" key="5">
    <source>
        <dbReference type="ARBA" id="ARBA00022692"/>
    </source>
</evidence>
<dbReference type="InterPro" id="IPR005594">
    <property type="entry name" value="YadA_C"/>
</dbReference>
<dbReference type="InterPro" id="IPR011049">
    <property type="entry name" value="Serralysin-like_metalloprot_C"/>
</dbReference>
<dbReference type="Pfam" id="PF05658">
    <property type="entry name" value="YadA_head"/>
    <property type="match status" value="2"/>
</dbReference>